<keyword evidence="2" id="KW-0812">Transmembrane</keyword>
<dbReference type="CDD" id="cd07381">
    <property type="entry name" value="MPP_CapA"/>
    <property type="match status" value="1"/>
</dbReference>
<dbReference type="Gene3D" id="3.60.21.10">
    <property type="match status" value="1"/>
</dbReference>
<feature type="transmembrane region" description="Helical" evidence="2">
    <location>
        <begin position="10"/>
        <end position="29"/>
    </location>
</feature>
<proteinExistence type="inferred from homology"/>
<dbReference type="PANTHER" id="PTHR33393:SF12">
    <property type="entry name" value="CAPSULE BIOSYNTHESIS PROTEIN CAPA"/>
    <property type="match status" value="1"/>
</dbReference>
<reference evidence="5" key="1">
    <citation type="submission" date="2017-09" db="EMBL/GenBank/DDBJ databases">
        <title>Depth-based differentiation of microbial function through sediment-hosted aquifers and enrichment of novel symbionts in the deep terrestrial subsurface.</title>
        <authorList>
            <person name="Probst A.J."/>
            <person name="Ladd B."/>
            <person name="Jarett J.K."/>
            <person name="Geller-Mcgrath D.E."/>
            <person name="Sieber C.M.K."/>
            <person name="Emerson J.B."/>
            <person name="Anantharaman K."/>
            <person name="Thomas B.C."/>
            <person name="Malmstrom R."/>
            <person name="Stieglmeier M."/>
            <person name="Klingl A."/>
            <person name="Woyke T."/>
            <person name="Ryan C.M."/>
            <person name="Banfield J.F."/>
        </authorList>
    </citation>
    <scope>NUCLEOTIDE SEQUENCE [LARGE SCALE GENOMIC DNA]</scope>
</reference>
<evidence type="ECO:0000313" key="5">
    <source>
        <dbReference type="Proteomes" id="UP000230094"/>
    </source>
</evidence>
<dbReference type="InterPro" id="IPR019079">
    <property type="entry name" value="Capsule_synth_CapA"/>
</dbReference>
<evidence type="ECO:0000256" key="2">
    <source>
        <dbReference type="SAM" id="Phobius"/>
    </source>
</evidence>
<protein>
    <recommendedName>
        <fullName evidence="3">Capsule synthesis protein CapA domain-containing protein</fullName>
    </recommendedName>
</protein>
<keyword evidence="2" id="KW-1133">Transmembrane helix</keyword>
<comment type="similarity">
    <text evidence="1">Belongs to the CapA family.</text>
</comment>
<dbReference type="InterPro" id="IPR052169">
    <property type="entry name" value="CW_Biosynth-Accessory"/>
</dbReference>
<dbReference type="Proteomes" id="UP000230094">
    <property type="component" value="Unassembled WGS sequence"/>
</dbReference>
<sequence>MFWHNIKIKIFLGIVVVLTFVFFFNVSVIEEINKTPEILHKDPIYVSMVFGGDIMLDRGVRAKVEKNFNGDYNKIFENINLKNYDIFFANLEGTVSDKGKDSGSKYSFRMDPLVLPALKNIGINILSVANNHVGDWGREAYIDTLTRLKENDIFSTGGGNTSTEAEQPVIIEKYGIKIGFLAFSDKGPDWMKATETKAGLLIASNPRFEEIIQNASRQVDYLIVSFHFGEEYQPIHDPRQEYLAHTAVDNGAKIIIGAHPHVIQDTEKYKNGFIAYSLGNFIFDQSWSKATMQGMLLEIKLYEDGNMIIKKNITQLNKFFQPTIAI</sequence>
<dbReference type="InterPro" id="IPR029052">
    <property type="entry name" value="Metallo-depent_PP-like"/>
</dbReference>
<accession>A0A2H0TCV7</accession>
<name>A0A2H0TCV7_9BACT</name>
<dbReference type="PANTHER" id="PTHR33393">
    <property type="entry name" value="POLYGLUTAMINE SYNTHESIS ACCESSORY PROTEIN RV0574C-RELATED"/>
    <property type="match status" value="1"/>
</dbReference>
<dbReference type="SMART" id="SM00854">
    <property type="entry name" value="PGA_cap"/>
    <property type="match status" value="1"/>
</dbReference>
<evidence type="ECO:0000313" key="4">
    <source>
        <dbReference type="EMBL" id="PIR68224.1"/>
    </source>
</evidence>
<evidence type="ECO:0000256" key="1">
    <source>
        <dbReference type="ARBA" id="ARBA00005662"/>
    </source>
</evidence>
<gene>
    <name evidence="4" type="ORF">COU49_02280</name>
</gene>
<dbReference type="EMBL" id="PFCQ01000013">
    <property type="protein sequence ID" value="PIR68224.1"/>
    <property type="molecule type" value="Genomic_DNA"/>
</dbReference>
<dbReference type="Pfam" id="PF09587">
    <property type="entry name" value="PGA_cap"/>
    <property type="match status" value="1"/>
</dbReference>
<keyword evidence="2" id="KW-0472">Membrane</keyword>
<dbReference type="SUPFAM" id="SSF56300">
    <property type="entry name" value="Metallo-dependent phosphatases"/>
    <property type="match status" value="1"/>
</dbReference>
<comment type="caution">
    <text evidence="4">The sequence shown here is derived from an EMBL/GenBank/DDBJ whole genome shotgun (WGS) entry which is preliminary data.</text>
</comment>
<evidence type="ECO:0000259" key="3">
    <source>
        <dbReference type="SMART" id="SM00854"/>
    </source>
</evidence>
<feature type="domain" description="Capsule synthesis protein CapA" evidence="3">
    <location>
        <begin position="47"/>
        <end position="285"/>
    </location>
</feature>
<organism evidence="4 5">
    <name type="scientific">Candidatus Nomurabacteria bacterium CG10_big_fil_rev_8_21_14_0_10_35_16</name>
    <dbReference type="NCBI Taxonomy" id="1974731"/>
    <lineage>
        <taxon>Bacteria</taxon>
        <taxon>Candidatus Nomuraibacteriota</taxon>
    </lineage>
</organism>
<feature type="non-terminal residue" evidence="4">
    <location>
        <position position="326"/>
    </location>
</feature>
<dbReference type="AlphaFoldDB" id="A0A2H0TCV7"/>